<feature type="domain" description="ABC transmembrane type-1" evidence="14">
    <location>
        <begin position="28"/>
        <end position="310"/>
    </location>
</feature>
<name>A0A4S3B6H6_9ENTE</name>
<dbReference type="Gene3D" id="3.40.50.300">
    <property type="entry name" value="P-loop containing nucleotide triphosphate hydrolases"/>
    <property type="match status" value="1"/>
</dbReference>
<dbReference type="SUPFAM" id="SSF90123">
    <property type="entry name" value="ABC transporter transmembrane region"/>
    <property type="match status" value="1"/>
</dbReference>
<dbReference type="AlphaFoldDB" id="A0A4S3B6H6"/>
<proteinExistence type="inferred from homology"/>
<accession>A0A4S3B6H6</accession>
<comment type="similarity">
    <text evidence="10">Belongs to the ABC transporter superfamily. Multidrug exporter LmrA (TC 3.A.1.117.1) family.</text>
</comment>
<dbReference type="OrthoDB" id="9770415at2"/>
<keyword evidence="5 15" id="KW-0067">ATP-binding</keyword>
<dbReference type="SMART" id="SM00382">
    <property type="entry name" value="AAA"/>
    <property type="match status" value="1"/>
</dbReference>
<evidence type="ECO:0000256" key="11">
    <source>
        <dbReference type="ARBA" id="ARBA00072598"/>
    </source>
</evidence>
<sequence length="581" mass="66192">MAKKETSTVFSMLKFILGKLKNKKVWLFASFILLLIISLLEFKIPQITQHIIDVSIPNKSKSDISFNAGLLLFFALLLSIFSYLSTFIMSRMSQDMIIELREDMYHQLLMQDFSFFEEAKTGDLMTRLSNDVKTLQDLVSPQSLKLISNLITFIVIYGFLFIQDATLTLLITLTFPILYFINVYFSKRIKKAYKNVSQSNAKINNLFQNSLTSILLIKTFVTEDFEKENLHQLNEENKKNYFEAMNYQTIFSPAIDFVNYLDMTIVLVYSSFVIIGGQHSVGSMVAYLAYLKMLQNPIRSFTQMISRFQQSVVSYERIMEIYVSEPKIRNLAEPTIFNNFENRIHFNNVNFHYQNDQDILNNLNFSINKGEMTALVGVSGSGKTTITKLLERLYDVSDGEILIDNTNIKDFSIDSLRQNVGMVTQDIELIDGTIYENILYGATDKTDDNLETAVHAAKLDSFIASLPHGLDTQVGEKGIKLSGGQKQRIAIARILLKNAPILILDEATAALDNEAEKFIQESLDTLLEEKTSLVIAHRLSTIQKADRIIVMEDGVIVEKGTHDELLAAKGRYEELYAIQFT</sequence>
<dbReference type="GO" id="GO:0005524">
    <property type="term" value="F:ATP binding"/>
    <property type="evidence" value="ECO:0007669"/>
    <property type="project" value="UniProtKB-KW"/>
</dbReference>
<dbReference type="GO" id="GO:0016887">
    <property type="term" value="F:ATP hydrolysis activity"/>
    <property type="evidence" value="ECO:0007669"/>
    <property type="project" value="InterPro"/>
</dbReference>
<dbReference type="GO" id="GO:0005886">
    <property type="term" value="C:plasma membrane"/>
    <property type="evidence" value="ECO:0007669"/>
    <property type="project" value="UniProtKB-SubCell"/>
</dbReference>
<keyword evidence="6 12" id="KW-1133">Transmembrane helix</keyword>
<dbReference type="PANTHER" id="PTHR43394:SF1">
    <property type="entry name" value="ATP-BINDING CASSETTE SUB-FAMILY B MEMBER 10, MITOCHONDRIAL"/>
    <property type="match status" value="1"/>
</dbReference>
<dbReference type="Pfam" id="PF00005">
    <property type="entry name" value="ABC_tran"/>
    <property type="match status" value="1"/>
</dbReference>
<dbReference type="PROSITE" id="PS50929">
    <property type="entry name" value="ABC_TM1F"/>
    <property type="match status" value="1"/>
</dbReference>
<feature type="transmembrane region" description="Helical" evidence="12">
    <location>
        <begin position="168"/>
        <end position="185"/>
    </location>
</feature>
<feature type="transmembrane region" description="Helical" evidence="12">
    <location>
        <begin position="143"/>
        <end position="162"/>
    </location>
</feature>
<dbReference type="EMBL" id="SDGV01000015">
    <property type="protein sequence ID" value="THB61156.1"/>
    <property type="molecule type" value="Genomic_DNA"/>
</dbReference>
<comment type="catalytic activity">
    <reaction evidence="8">
        <text>ATP + H2O + xenobioticSide 1 = ADP + phosphate + xenobioticSide 2.</text>
        <dbReference type="EC" id="7.6.2.2"/>
    </reaction>
</comment>
<dbReference type="EC" id="7.6.2.2" evidence="2"/>
<evidence type="ECO:0000256" key="12">
    <source>
        <dbReference type="SAM" id="Phobius"/>
    </source>
</evidence>
<keyword evidence="7 12" id="KW-0472">Membrane</keyword>
<dbReference type="SUPFAM" id="SSF52540">
    <property type="entry name" value="P-loop containing nucleoside triphosphate hydrolases"/>
    <property type="match status" value="1"/>
</dbReference>
<dbReference type="GO" id="GO:0015421">
    <property type="term" value="F:ABC-type oligopeptide transporter activity"/>
    <property type="evidence" value="ECO:0007669"/>
    <property type="project" value="TreeGrafter"/>
</dbReference>
<feature type="transmembrane region" description="Helical" evidence="12">
    <location>
        <begin position="266"/>
        <end position="290"/>
    </location>
</feature>
<evidence type="ECO:0000256" key="3">
    <source>
        <dbReference type="ARBA" id="ARBA00022692"/>
    </source>
</evidence>
<keyword evidence="16" id="KW-1185">Reference proteome</keyword>
<dbReference type="Pfam" id="PF00664">
    <property type="entry name" value="ABC_membrane"/>
    <property type="match status" value="1"/>
</dbReference>
<dbReference type="InterPro" id="IPR027417">
    <property type="entry name" value="P-loop_NTPase"/>
</dbReference>
<evidence type="ECO:0000313" key="16">
    <source>
        <dbReference type="Proteomes" id="UP000310506"/>
    </source>
</evidence>
<dbReference type="PROSITE" id="PS00211">
    <property type="entry name" value="ABC_TRANSPORTER_1"/>
    <property type="match status" value="1"/>
</dbReference>
<evidence type="ECO:0000259" key="13">
    <source>
        <dbReference type="PROSITE" id="PS50893"/>
    </source>
</evidence>
<evidence type="ECO:0000256" key="9">
    <source>
        <dbReference type="ARBA" id="ARBA00059943"/>
    </source>
</evidence>
<dbReference type="FunFam" id="3.40.50.300:FF:000218">
    <property type="entry name" value="Multidrug ABC transporter ATP-binding protein"/>
    <property type="match status" value="1"/>
</dbReference>
<evidence type="ECO:0000256" key="10">
    <source>
        <dbReference type="ARBA" id="ARBA00061674"/>
    </source>
</evidence>
<dbReference type="RefSeq" id="WP_136136850.1">
    <property type="nucleotide sequence ID" value="NZ_SDGV01000015.1"/>
</dbReference>
<dbReference type="Proteomes" id="UP000310506">
    <property type="component" value="Unassembled WGS sequence"/>
</dbReference>
<keyword evidence="3 12" id="KW-0812">Transmembrane</keyword>
<evidence type="ECO:0000259" key="14">
    <source>
        <dbReference type="PROSITE" id="PS50929"/>
    </source>
</evidence>
<gene>
    <name evidence="15" type="ORF">ESZ54_06450</name>
</gene>
<comment type="subcellular location">
    <subcellularLocation>
        <location evidence="1">Cell membrane</location>
        <topology evidence="1">Multi-pass membrane protein</topology>
    </subcellularLocation>
</comment>
<feature type="transmembrane region" description="Helical" evidence="12">
    <location>
        <begin position="64"/>
        <end position="84"/>
    </location>
</feature>
<protein>
    <recommendedName>
        <fullName evidence="11">Multidrug resistance ABC transporter ATP-binding and permease protein</fullName>
        <ecNumber evidence="2">7.6.2.2</ecNumber>
    </recommendedName>
</protein>
<evidence type="ECO:0000256" key="6">
    <source>
        <dbReference type="ARBA" id="ARBA00022989"/>
    </source>
</evidence>
<feature type="transmembrane region" description="Helical" evidence="12">
    <location>
        <begin position="25"/>
        <end position="44"/>
    </location>
</feature>
<dbReference type="InterPro" id="IPR017871">
    <property type="entry name" value="ABC_transporter-like_CS"/>
</dbReference>
<reference evidence="15 16" key="1">
    <citation type="submission" date="2019-01" db="EMBL/GenBank/DDBJ databases">
        <title>Vagococcus silagei sp. nov. isolated from brewer's grain.</title>
        <authorList>
            <person name="Guu J.-R."/>
        </authorList>
    </citation>
    <scope>NUCLEOTIDE SEQUENCE [LARGE SCALE GENOMIC DNA]</scope>
    <source>
        <strain evidence="15 16">2B-2</strain>
    </source>
</reference>
<evidence type="ECO:0000256" key="1">
    <source>
        <dbReference type="ARBA" id="ARBA00004651"/>
    </source>
</evidence>
<feature type="domain" description="ABC transporter" evidence="13">
    <location>
        <begin position="344"/>
        <end position="578"/>
    </location>
</feature>
<evidence type="ECO:0000256" key="2">
    <source>
        <dbReference type="ARBA" id="ARBA00012191"/>
    </source>
</evidence>
<keyword evidence="4" id="KW-0547">Nucleotide-binding</keyword>
<dbReference type="InterPro" id="IPR003439">
    <property type="entry name" value="ABC_transporter-like_ATP-bd"/>
</dbReference>
<dbReference type="GO" id="GO:0008559">
    <property type="term" value="F:ABC-type xenobiotic transporter activity"/>
    <property type="evidence" value="ECO:0007669"/>
    <property type="project" value="UniProtKB-EC"/>
</dbReference>
<comment type="function">
    <text evidence="9">Efflux transporter for a variety of amphiphilic cationic compounds, including antibiotics.</text>
</comment>
<dbReference type="InterPro" id="IPR039421">
    <property type="entry name" value="Type_1_exporter"/>
</dbReference>
<dbReference type="InterPro" id="IPR003593">
    <property type="entry name" value="AAA+_ATPase"/>
</dbReference>
<evidence type="ECO:0000256" key="8">
    <source>
        <dbReference type="ARBA" id="ARBA00034018"/>
    </source>
</evidence>
<dbReference type="PANTHER" id="PTHR43394">
    <property type="entry name" value="ATP-DEPENDENT PERMEASE MDL1, MITOCHONDRIAL"/>
    <property type="match status" value="1"/>
</dbReference>
<dbReference type="PROSITE" id="PS50893">
    <property type="entry name" value="ABC_TRANSPORTER_2"/>
    <property type="match status" value="1"/>
</dbReference>
<organism evidence="15 16">
    <name type="scientific">Vagococcus silagei</name>
    <dbReference type="NCBI Taxonomy" id="2508885"/>
    <lineage>
        <taxon>Bacteria</taxon>
        <taxon>Bacillati</taxon>
        <taxon>Bacillota</taxon>
        <taxon>Bacilli</taxon>
        <taxon>Lactobacillales</taxon>
        <taxon>Enterococcaceae</taxon>
        <taxon>Vagococcus</taxon>
    </lineage>
</organism>
<dbReference type="CDD" id="cd07346">
    <property type="entry name" value="ABC_6TM_exporters"/>
    <property type="match status" value="1"/>
</dbReference>
<dbReference type="Gene3D" id="1.20.1560.10">
    <property type="entry name" value="ABC transporter type 1, transmembrane domain"/>
    <property type="match status" value="1"/>
</dbReference>
<dbReference type="InterPro" id="IPR011527">
    <property type="entry name" value="ABC1_TM_dom"/>
</dbReference>
<evidence type="ECO:0000256" key="7">
    <source>
        <dbReference type="ARBA" id="ARBA00023136"/>
    </source>
</evidence>
<comment type="caution">
    <text evidence="15">The sequence shown here is derived from an EMBL/GenBank/DDBJ whole genome shotgun (WGS) entry which is preliminary data.</text>
</comment>
<evidence type="ECO:0000313" key="15">
    <source>
        <dbReference type="EMBL" id="THB61156.1"/>
    </source>
</evidence>
<evidence type="ECO:0000256" key="4">
    <source>
        <dbReference type="ARBA" id="ARBA00022741"/>
    </source>
</evidence>
<dbReference type="InterPro" id="IPR036640">
    <property type="entry name" value="ABC1_TM_sf"/>
</dbReference>
<evidence type="ECO:0000256" key="5">
    <source>
        <dbReference type="ARBA" id="ARBA00022840"/>
    </source>
</evidence>